<dbReference type="SMART" id="SM00198">
    <property type="entry name" value="SCP"/>
    <property type="match status" value="1"/>
</dbReference>
<name>A0AAV9Z695_9AGAR</name>
<accession>A0AAV9Z695</accession>
<dbReference type="SUPFAM" id="SSF55797">
    <property type="entry name" value="PR-1-like"/>
    <property type="match status" value="1"/>
</dbReference>
<dbReference type="Gene3D" id="3.40.33.10">
    <property type="entry name" value="CAP"/>
    <property type="match status" value="1"/>
</dbReference>
<comment type="caution">
    <text evidence="2">The sequence shown here is derived from an EMBL/GenBank/DDBJ whole genome shotgun (WGS) entry which is preliminary data.</text>
</comment>
<evidence type="ECO:0000313" key="2">
    <source>
        <dbReference type="EMBL" id="KAK6971864.1"/>
    </source>
</evidence>
<reference evidence="2 3" key="1">
    <citation type="journal article" date="2024" name="J Genomics">
        <title>Draft genome sequencing and assembly of Favolaschia claudopus CIRM-BRFM 2984 isolated from oak limbs.</title>
        <authorList>
            <person name="Navarro D."/>
            <person name="Drula E."/>
            <person name="Chaduli D."/>
            <person name="Cazenave R."/>
            <person name="Ahrendt S."/>
            <person name="Wang J."/>
            <person name="Lipzen A."/>
            <person name="Daum C."/>
            <person name="Barry K."/>
            <person name="Grigoriev I.V."/>
            <person name="Favel A."/>
            <person name="Rosso M.N."/>
            <person name="Martin F."/>
        </authorList>
    </citation>
    <scope>NUCLEOTIDE SEQUENCE [LARGE SCALE GENOMIC DNA]</scope>
    <source>
        <strain evidence="2 3">CIRM-BRFM 2984</strain>
    </source>
</reference>
<sequence>MPSAPSTVNGAYLDAHNEERSTLGVAPLQWNLTLARSASDWSSKCTNHHSNGTLGPLGENLAAGTGAFSVSDAVRYWNLERGTYDPINPQPSHWTQVVWKETTDSGCSVYACPAGVIFPGYGIAQYHVCEYWPAGNVLGTLRSVATCTADCDR</sequence>
<dbReference type="Pfam" id="PF00188">
    <property type="entry name" value="CAP"/>
    <property type="match status" value="1"/>
</dbReference>
<evidence type="ECO:0000313" key="3">
    <source>
        <dbReference type="Proteomes" id="UP001362999"/>
    </source>
</evidence>
<dbReference type="EMBL" id="JAWWNJ010000202">
    <property type="protein sequence ID" value="KAK6971864.1"/>
    <property type="molecule type" value="Genomic_DNA"/>
</dbReference>
<dbReference type="Proteomes" id="UP001362999">
    <property type="component" value="Unassembled WGS sequence"/>
</dbReference>
<evidence type="ECO:0000259" key="1">
    <source>
        <dbReference type="SMART" id="SM00198"/>
    </source>
</evidence>
<gene>
    <name evidence="2" type="ORF">R3P38DRAFT_2586322</name>
</gene>
<dbReference type="InterPro" id="IPR014044">
    <property type="entry name" value="CAP_dom"/>
</dbReference>
<dbReference type="PANTHER" id="PTHR10334">
    <property type="entry name" value="CYSTEINE-RICH SECRETORY PROTEIN-RELATED"/>
    <property type="match status" value="1"/>
</dbReference>
<keyword evidence="3" id="KW-1185">Reference proteome</keyword>
<protein>
    <submittedName>
        <fullName evidence="2">CAP domain-containing protein</fullName>
    </submittedName>
</protein>
<dbReference type="AlphaFoldDB" id="A0AAV9Z695"/>
<dbReference type="InterPro" id="IPR001283">
    <property type="entry name" value="CRISP-related"/>
</dbReference>
<feature type="domain" description="SCP" evidence="1">
    <location>
        <begin position="7"/>
        <end position="139"/>
    </location>
</feature>
<dbReference type="InterPro" id="IPR035940">
    <property type="entry name" value="CAP_sf"/>
</dbReference>
<organism evidence="2 3">
    <name type="scientific">Favolaschia claudopus</name>
    <dbReference type="NCBI Taxonomy" id="2862362"/>
    <lineage>
        <taxon>Eukaryota</taxon>
        <taxon>Fungi</taxon>
        <taxon>Dikarya</taxon>
        <taxon>Basidiomycota</taxon>
        <taxon>Agaricomycotina</taxon>
        <taxon>Agaricomycetes</taxon>
        <taxon>Agaricomycetidae</taxon>
        <taxon>Agaricales</taxon>
        <taxon>Marasmiineae</taxon>
        <taxon>Mycenaceae</taxon>
        <taxon>Favolaschia</taxon>
    </lineage>
</organism>
<proteinExistence type="predicted"/>
<dbReference type="PRINTS" id="PR00837">
    <property type="entry name" value="V5TPXLIKE"/>
</dbReference>